<dbReference type="GO" id="GO:0015031">
    <property type="term" value="P:protein transport"/>
    <property type="evidence" value="ECO:0007669"/>
    <property type="project" value="UniProtKB-KW"/>
</dbReference>
<feature type="compositionally biased region" description="Low complexity" evidence="12">
    <location>
        <begin position="391"/>
        <end position="419"/>
    </location>
</feature>
<dbReference type="Gene3D" id="1.10.510.10">
    <property type="entry name" value="Transferase(Phosphotransferase) domain 1"/>
    <property type="match status" value="1"/>
</dbReference>
<dbReference type="PROSITE" id="PS00108">
    <property type="entry name" value="PROTEIN_KINASE_ST"/>
    <property type="match status" value="1"/>
</dbReference>
<dbReference type="InterPro" id="IPR008271">
    <property type="entry name" value="Ser/Thr_kinase_AS"/>
</dbReference>
<feature type="region of interest" description="Disordered" evidence="12">
    <location>
        <begin position="356"/>
        <end position="437"/>
    </location>
</feature>
<dbReference type="InterPro" id="IPR000719">
    <property type="entry name" value="Prot_kinase_dom"/>
</dbReference>
<evidence type="ECO:0000256" key="12">
    <source>
        <dbReference type="SAM" id="MobiDB-lite"/>
    </source>
</evidence>
<evidence type="ECO:0000256" key="4">
    <source>
        <dbReference type="ARBA" id="ARBA00022679"/>
    </source>
</evidence>
<evidence type="ECO:0000313" key="14">
    <source>
        <dbReference type="EMBL" id="CDO57809.1"/>
    </source>
</evidence>
<gene>
    <name evidence="14" type="ORF">BN980_GECA25s00901g</name>
</gene>
<sequence>MVGDYKVGSEIGQGSFATVYKAVHQPSNSTVAIKAVQRSKLGKKLLSSLESEIQILKTMTHPHIVGLVDYQKTSSYFFLCMEYCALGDLSFWFRKRKEISKSIPFVADLFSRYPSNAETNALHEDLARHFVQQLASAMEFLRANQLVHRDIKPQNLLLCVPSKSEAEAAALGYKGCWELPVLKLADFGFARFLPSSSLAETLCGSPLYMAPEILRYEKYNAKADLWSVGAVFYEMVTGKPPFSARNHVDLLANIEKANDHIKFPASVSDDVRRLIQGLLKNKPVDRMGFTEFFDDTVLKDSIQTVNKALDGSKLYGDMYISEYIQLGKSQTTTTYHQPKQERGALPVINSVELGSAPLSPLSQSTNKQLKHSSLDPSPSPGASWMVQTNKQQQQQQQPQLHQQQQHQLPQQPLSPQQQPYNYLRRGSDKSPLENFGNDSDYVVIEKRMVEINAIADELSYSPKERHPSFGSSGSSRRRSSTSSRPSSLESNNRRNSISYGSSPSNALVRALTMASHRLLGTRVNEYGETCQSSPPMFSQRYMPQSVDYDERKIIKRLESLATKAKVISIFAEVKYSQTLPDQTNSHEDIYSISPDALVELAQQAVVLYVKTLSLLSKAMDQAKNWWKPETETPASAKLIDTVQWVREKFNECLEKAERVQNIAKDIPSTVTAEKLIFDRAMELSKDAARNELNNEDLDGCQLSYGTAIWMLEALLEPDKETLDEEDTDTVRNILESLSRRLGAVRAKMEATGQLLN</sequence>
<dbReference type="SMART" id="SM00220">
    <property type="entry name" value="S_TKc"/>
    <property type="match status" value="1"/>
</dbReference>
<feature type="compositionally biased region" description="Low complexity" evidence="12">
    <location>
        <begin position="480"/>
        <end position="498"/>
    </location>
</feature>
<keyword evidence="6" id="KW-0418">Kinase</keyword>
<evidence type="ECO:0000256" key="10">
    <source>
        <dbReference type="ARBA" id="ARBA00030237"/>
    </source>
</evidence>
<dbReference type="PANTHER" id="PTHR24348">
    <property type="entry name" value="SERINE/THREONINE-PROTEIN KINASE UNC-51-RELATED"/>
    <property type="match status" value="1"/>
</dbReference>
<dbReference type="PROSITE" id="PS00107">
    <property type="entry name" value="PROTEIN_KINASE_ATP"/>
    <property type="match status" value="1"/>
</dbReference>
<reference evidence="14" key="1">
    <citation type="submission" date="2014-03" db="EMBL/GenBank/DDBJ databases">
        <authorList>
            <person name="Casaregola S."/>
        </authorList>
    </citation>
    <scope>NUCLEOTIDE SEQUENCE [LARGE SCALE GENOMIC DNA]</scope>
    <source>
        <strain evidence="14">CLIB 918</strain>
    </source>
</reference>
<dbReference type="InterPro" id="IPR048941">
    <property type="entry name" value="ATG1-like_MIT2"/>
</dbReference>
<dbReference type="STRING" id="1173061.A0A0J9XK72"/>
<keyword evidence="5 11" id="KW-0547">Nucleotide-binding</keyword>
<dbReference type="SUPFAM" id="SSF56112">
    <property type="entry name" value="Protein kinase-like (PK-like)"/>
    <property type="match status" value="1"/>
</dbReference>
<feature type="region of interest" description="Disordered" evidence="12">
    <location>
        <begin position="461"/>
        <end position="502"/>
    </location>
</feature>
<protein>
    <recommendedName>
        <fullName evidence="2">Serine/threonine-protein kinase ATG1</fullName>
        <ecNumber evidence="1">2.7.11.1</ecNumber>
    </recommendedName>
    <alternativeName>
        <fullName evidence="10">Autophagy-related protein 1</fullName>
    </alternativeName>
    <alternativeName>
        <fullName evidence="3">Serine/threonine-protein kinase atg1</fullName>
    </alternativeName>
</protein>
<dbReference type="Pfam" id="PF12063">
    <property type="entry name" value="ATG1-like_MIT1"/>
    <property type="match status" value="1"/>
</dbReference>
<dbReference type="PANTHER" id="PTHR24348:SF22">
    <property type="entry name" value="NON-SPECIFIC SERINE_THREONINE PROTEIN KINASE"/>
    <property type="match status" value="1"/>
</dbReference>
<evidence type="ECO:0000256" key="7">
    <source>
        <dbReference type="ARBA" id="ARBA00022840"/>
    </source>
</evidence>
<feature type="domain" description="Protein kinase" evidence="13">
    <location>
        <begin position="5"/>
        <end position="298"/>
    </location>
</feature>
<dbReference type="GO" id="GO:0034727">
    <property type="term" value="P:piecemeal microautophagy of the nucleus"/>
    <property type="evidence" value="ECO:0007669"/>
    <property type="project" value="TreeGrafter"/>
</dbReference>
<name>A0A0J9XK72_GEOCN</name>
<evidence type="ECO:0000259" key="13">
    <source>
        <dbReference type="PROSITE" id="PS50011"/>
    </source>
</evidence>
<evidence type="ECO:0000256" key="8">
    <source>
        <dbReference type="ARBA" id="ARBA00022927"/>
    </source>
</evidence>
<dbReference type="FunFam" id="3.30.200.20:FF:000042">
    <property type="entry name" value="Aurora kinase A"/>
    <property type="match status" value="1"/>
</dbReference>
<dbReference type="GO" id="GO:0000422">
    <property type="term" value="P:autophagy of mitochondrion"/>
    <property type="evidence" value="ECO:0007669"/>
    <property type="project" value="TreeGrafter"/>
</dbReference>
<dbReference type="GO" id="GO:0034045">
    <property type="term" value="C:phagophore assembly site membrane"/>
    <property type="evidence" value="ECO:0007669"/>
    <property type="project" value="TreeGrafter"/>
</dbReference>
<keyword evidence="4" id="KW-0808">Transferase</keyword>
<evidence type="ECO:0000256" key="6">
    <source>
        <dbReference type="ARBA" id="ARBA00022777"/>
    </source>
</evidence>
<dbReference type="EC" id="2.7.11.1" evidence="1"/>
<dbReference type="PROSITE" id="PS50011">
    <property type="entry name" value="PROTEIN_KINASE_DOM"/>
    <property type="match status" value="1"/>
</dbReference>
<comment type="caution">
    <text evidence="14">The sequence shown here is derived from an EMBL/GenBank/DDBJ whole genome shotgun (WGS) entry which is preliminary data.</text>
</comment>
<dbReference type="Pfam" id="PF00069">
    <property type="entry name" value="Pkinase"/>
    <property type="match status" value="1"/>
</dbReference>
<evidence type="ECO:0000313" key="15">
    <source>
        <dbReference type="Proteomes" id="UP000242525"/>
    </source>
</evidence>
<proteinExistence type="predicted"/>
<dbReference type="GO" id="GO:0004674">
    <property type="term" value="F:protein serine/threonine kinase activity"/>
    <property type="evidence" value="ECO:0007669"/>
    <property type="project" value="UniProtKB-EC"/>
</dbReference>
<dbReference type="Proteomes" id="UP000242525">
    <property type="component" value="Unassembled WGS sequence"/>
</dbReference>
<accession>A0A0J9XK72</accession>
<dbReference type="GO" id="GO:0005829">
    <property type="term" value="C:cytosol"/>
    <property type="evidence" value="ECO:0007669"/>
    <property type="project" value="TreeGrafter"/>
</dbReference>
<evidence type="ECO:0000256" key="5">
    <source>
        <dbReference type="ARBA" id="ARBA00022741"/>
    </source>
</evidence>
<evidence type="ECO:0000256" key="9">
    <source>
        <dbReference type="ARBA" id="ARBA00023006"/>
    </source>
</evidence>
<dbReference type="AlphaFoldDB" id="A0A0J9XK72"/>
<dbReference type="GO" id="GO:0010506">
    <property type="term" value="P:regulation of autophagy"/>
    <property type="evidence" value="ECO:0007669"/>
    <property type="project" value="InterPro"/>
</dbReference>
<evidence type="ECO:0000256" key="3">
    <source>
        <dbReference type="ARBA" id="ARBA00019599"/>
    </source>
</evidence>
<evidence type="ECO:0000256" key="2">
    <source>
        <dbReference type="ARBA" id="ARBA00018572"/>
    </source>
</evidence>
<dbReference type="InterPro" id="IPR022708">
    <property type="entry name" value="Atg1-like_tMIT"/>
</dbReference>
<keyword evidence="8" id="KW-0653">Protein transport</keyword>
<dbReference type="GO" id="GO:0042594">
    <property type="term" value="P:response to starvation"/>
    <property type="evidence" value="ECO:0007669"/>
    <property type="project" value="TreeGrafter"/>
</dbReference>
<dbReference type="InterPro" id="IPR045269">
    <property type="entry name" value="Atg1-like"/>
</dbReference>
<dbReference type="GO" id="GO:0005524">
    <property type="term" value="F:ATP binding"/>
    <property type="evidence" value="ECO:0007669"/>
    <property type="project" value="UniProtKB-UniRule"/>
</dbReference>
<dbReference type="OrthoDB" id="346907at2759"/>
<evidence type="ECO:0000256" key="11">
    <source>
        <dbReference type="PROSITE-ProRule" id="PRU10141"/>
    </source>
</evidence>
<evidence type="ECO:0000256" key="1">
    <source>
        <dbReference type="ARBA" id="ARBA00012513"/>
    </source>
</evidence>
<keyword evidence="15" id="KW-1185">Reference proteome</keyword>
<organism evidence="14 15">
    <name type="scientific">Geotrichum candidum</name>
    <name type="common">Oospora lactis</name>
    <name type="synonym">Dipodascus geotrichum</name>
    <dbReference type="NCBI Taxonomy" id="1173061"/>
    <lineage>
        <taxon>Eukaryota</taxon>
        <taxon>Fungi</taxon>
        <taxon>Dikarya</taxon>
        <taxon>Ascomycota</taxon>
        <taxon>Saccharomycotina</taxon>
        <taxon>Dipodascomycetes</taxon>
        <taxon>Dipodascales</taxon>
        <taxon>Dipodascaceae</taxon>
        <taxon>Geotrichum</taxon>
    </lineage>
</organism>
<dbReference type="Pfam" id="PF21127">
    <property type="entry name" value="ATG1-like_MIT2"/>
    <property type="match status" value="1"/>
</dbReference>
<dbReference type="EMBL" id="CCBN010000025">
    <property type="protein sequence ID" value="CDO57809.1"/>
    <property type="molecule type" value="Genomic_DNA"/>
</dbReference>
<feature type="binding site" evidence="11">
    <location>
        <position position="34"/>
    </location>
    <ligand>
        <name>ATP</name>
        <dbReference type="ChEBI" id="CHEBI:30616"/>
    </ligand>
</feature>
<keyword evidence="8" id="KW-0813">Transport</keyword>
<dbReference type="GO" id="GO:0005776">
    <property type="term" value="C:autophagosome"/>
    <property type="evidence" value="ECO:0007669"/>
    <property type="project" value="TreeGrafter"/>
</dbReference>
<keyword evidence="7 11" id="KW-0067">ATP-binding</keyword>
<dbReference type="InterPro" id="IPR011009">
    <property type="entry name" value="Kinase-like_dom_sf"/>
</dbReference>
<keyword evidence="9" id="KW-0072">Autophagy</keyword>
<dbReference type="GO" id="GO:0000045">
    <property type="term" value="P:autophagosome assembly"/>
    <property type="evidence" value="ECO:0007669"/>
    <property type="project" value="TreeGrafter"/>
</dbReference>
<dbReference type="GO" id="GO:0061709">
    <property type="term" value="P:reticulophagy"/>
    <property type="evidence" value="ECO:0007669"/>
    <property type="project" value="TreeGrafter"/>
</dbReference>
<dbReference type="InterPro" id="IPR017441">
    <property type="entry name" value="Protein_kinase_ATP_BS"/>
</dbReference>